<dbReference type="Gene3D" id="3.30.2310.20">
    <property type="entry name" value="RelE-like"/>
    <property type="match status" value="1"/>
</dbReference>
<accession>A0A173UNM8</accession>
<reference evidence="2 3" key="1">
    <citation type="submission" date="2015-09" db="EMBL/GenBank/DDBJ databases">
        <authorList>
            <consortium name="Pathogen Informatics"/>
        </authorList>
    </citation>
    <scope>NUCLEOTIDE SEQUENCE [LARGE SCALE GENOMIC DNA]</scope>
    <source>
        <strain evidence="2 3">2789STDY5608863</strain>
    </source>
</reference>
<evidence type="ECO:0000256" key="1">
    <source>
        <dbReference type="ARBA" id="ARBA00022649"/>
    </source>
</evidence>
<organism evidence="2 3">
    <name type="scientific">Roseburia faecis</name>
    <dbReference type="NCBI Taxonomy" id="301302"/>
    <lineage>
        <taxon>Bacteria</taxon>
        <taxon>Bacillati</taxon>
        <taxon>Bacillota</taxon>
        <taxon>Clostridia</taxon>
        <taxon>Lachnospirales</taxon>
        <taxon>Lachnospiraceae</taxon>
        <taxon>Roseburia</taxon>
    </lineage>
</organism>
<dbReference type="RefSeq" id="WP_055263986.1">
    <property type="nucleotide sequence ID" value="NZ_CYXV01000016.1"/>
</dbReference>
<name>A0A173UNM8_9FIRM</name>
<dbReference type="AlphaFoldDB" id="A0A173UNM8"/>
<gene>
    <name evidence="2" type="ORF">ERS852420_03099</name>
</gene>
<dbReference type="InterPro" id="IPR007712">
    <property type="entry name" value="RelE/ParE_toxin"/>
</dbReference>
<dbReference type="GeneID" id="99747480"/>
<dbReference type="Proteomes" id="UP000095495">
    <property type="component" value="Unassembled WGS sequence"/>
</dbReference>
<dbReference type="EMBL" id="CYXV01000016">
    <property type="protein sequence ID" value="CUN16030.1"/>
    <property type="molecule type" value="Genomic_DNA"/>
</dbReference>
<proteinExistence type="predicted"/>
<evidence type="ECO:0000313" key="2">
    <source>
        <dbReference type="EMBL" id="CUN16030.1"/>
    </source>
</evidence>
<sequence length="114" mass="13703">MNYRVLITDEATDDVFNLVKYIQVDLCNPDAANKLYTNLNREVNNMGDFPLKFADSGIKYRGYTIHKKIYQSYLLFYIISDENQTVYVLRILKDIMNWRNILQKKNIYHFSNYR</sequence>
<keyword evidence="1" id="KW-1277">Toxin-antitoxin system</keyword>
<dbReference type="Pfam" id="PF05016">
    <property type="entry name" value="ParE_toxin"/>
    <property type="match status" value="1"/>
</dbReference>
<evidence type="ECO:0000313" key="3">
    <source>
        <dbReference type="Proteomes" id="UP000095495"/>
    </source>
</evidence>
<dbReference type="InterPro" id="IPR035093">
    <property type="entry name" value="RelE/ParE_toxin_dom_sf"/>
</dbReference>
<protein>
    <submittedName>
        <fullName evidence="2">Plasmid stabilisation system protein</fullName>
    </submittedName>
</protein>